<accession>A0A6G0VP51</accession>
<organism evidence="1 2">
    <name type="scientific">Aphis craccivora</name>
    <name type="common">Cowpea aphid</name>
    <dbReference type="NCBI Taxonomy" id="307492"/>
    <lineage>
        <taxon>Eukaryota</taxon>
        <taxon>Metazoa</taxon>
        <taxon>Ecdysozoa</taxon>
        <taxon>Arthropoda</taxon>
        <taxon>Hexapoda</taxon>
        <taxon>Insecta</taxon>
        <taxon>Pterygota</taxon>
        <taxon>Neoptera</taxon>
        <taxon>Paraneoptera</taxon>
        <taxon>Hemiptera</taxon>
        <taxon>Sternorrhyncha</taxon>
        <taxon>Aphidomorpha</taxon>
        <taxon>Aphidoidea</taxon>
        <taxon>Aphididae</taxon>
        <taxon>Aphidini</taxon>
        <taxon>Aphis</taxon>
        <taxon>Aphis</taxon>
    </lineage>
</organism>
<evidence type="ECO:0000313" key="1">
    <source>
        <dbReference type="EMBL" id="KAF0702218.1"/>
    </source>
</evidence>
<keyword evidence="2" id="KW-1185">Reference proteome</keyword>
<gene>
    <name evidence="1" type="ORF">FWK35_00035105</name>
</gene>
<name>A0A6G0VP51_APHCR</name>
<sequence length="73" mass="8272">MVIQKMCLLKSLKEQSEVRNLSIDDLVVDVSYAIKKMKRLETAFGMAVSCVLEDPVMEGNNKCILAEICERHL</sequence>
<dbReference type="AlphaFoldDB" id="A0A6G0VP51"/>
<evidence type="ECO:0000313" key="2">
    <source>
        <dbReference type="Proteomes" id="UP000478052"/>
    </source>
</evidence>
<dbReference type="EMBL" id="VUJU01014379">
    <property type="protein sequence ID" value="KAF0702218.1"/>
    <property type="molecule type" value="Genomic_DNA"/>
</dbReference>
<reference evidence="1 2" key="1">
    <citation type="submission" date="2019-08" db="EMBL/GenBank/DDBJ databases">
        <title>Whole genome of Aphis craccivora.</title>
        <authorList>
            <person name="Voronova N.V."/>
            <person name="Shulinski R.S."/>
            <person name="Bandarenka Y.V."/>
            <person name="Zhorov D.G."/>
            <person name="Warner D."/>
        </authorList>
    </citation>
    <scope>NUCLEOTIDE SEQUENCE [LARGE SCALE GENOMIC DNA]</scope>
    <source>
        <strain evidence="1">180601</strain>
        <tissue evidence="1">Whole Body</tissue>
    </source>
</reference>
<comment type="caution">
    <text evidence="1">The sequence shown here is derived from an EMBL/GenBank/DDBJ whole genome shotgun (WGS) entry which is preliminary data.</text>
</comment>
<proteinExistence type="predicted"/>
<protein>
    <submittedName>
        <fullName evidence="1">Uncharacterized protein</fullName>
    </submittedName>
</protein>
<dbReference type="Proteomes" id="UP000478052">
    <property type="component" value="Unassembled WGS sequence"/>
</dbReference>